<feature type="compositionally biased region" description="Pro residues" evidence="1">
    <location>
        <begin position="48"/>
        <end position="65"/>
    </location>
</feature>
<evidence type="ECO:0000256" key="1">
    <source>
        <dbReference type="SAM" id="MobiDB-lite"/>
    </source>
</evidence>
<feature type="region of interest" description="Disordered" evidence="1">
    <location>
        <begin position="91"/>
        <end position="161"/>
    </location>
</feature>
<sequence length="161" mass="17374">MAPSDLSFFSRKSSRAAQLAPALAPARGRLLARRLGRTPLLPCLAAPRRPPAPAPGRPCSPWPGPPAQLRRMPLLALAACAASPCVRPSLCATPDQGREEEGPQEEMEPEPARRKTPPLKPNREQLVDHVLNRKLPPRSPTTCSTKCSNRSVKPLGSGYLL</sequence>
<evidence type="ECO:0000313" key="3">
    <source>
        <dbReference type="EMBL" id="RCV39815.1"/>
    </source>
</evidence>
<evidence type="ECO:0000313" key="2">
    <source>
        <dbReference type="EMBL" id="RCV39813.1"/>
    </source>
</evidence>
<reference evidence="3" key="2">
    <citation type="submission" date="2015-07" db="EMBL/GenBank/DDBJ databases">
        <authorList>
            <person name="Noorani M."/>
        </authorList>
    </citation>
    <scope>NUCLEOTIDE SEQUENCE</scope>
    <source>
        <strain evidence="3">Yugu1</strain>
    </source>
</reference>
<dbReference type="EMBL" id="CM003535">
    <property type="protein sequence ID" value="RCV39815.1"/>
    <property type="molecule type" value="Genomic_DNA"/>
</dbReference>
<organism evidence="3">
    <name type="scientific">Setaria italica</name>
    <name type="common">Foxtail millet</name>
    <name type="synonym">Panicum italicum</name>
    <dbReference type="NCBI Taxonomy" id="4555"/>
    <lineage>
        <taxon>Eukaryota</taxon>
        <taxon>Viridiplantae</taxon>
        <taxon>Streptophyta</taxon>
        <taxon>Embryophyta</taxon>
        <taxon>Tracheophyta</taxon>
        <taxon>Spermatophyta</taxon>
        <taxon>Magnoliopsida</taxon>
        <taxon>Liliopsida</taxon>
        <taxon>Poales</taxon>
        <taxon>Poaceae</taxon>
        <taxon>PACMAD clade</taxon>
        <taxon>Panicoideae</taxon>
        <taxon>Panicodae</taxon>
        <taxon>Paniceae</taxon>
        <taxon>Cenchrinae</taxon>
        <taxon>Setaria</taxon>
    </lineage>
</organism>
<accession>A0A368SBJ8</accession>
<proteinExistence type="predicted"/>
<dbReference type="EMBL" id="CM003535">
    <property type="protein sequence ID" value="RCV39813.1"/>
    <property type="molecule type" value="Genomic_DNA"/>
</dbReference>
<name>A0A368SBJ8_SETIT</name>
<dbReference type="AlphaFoldDB" id="A0A368SBJ8"/>
<feature type="compositionally biased region" description="Basic and acidic residues" evidence="1">
    <location>
        <begin position="121"/>
        <end position="131"/>
    </location>
</feature>
<gene>
    <name evidence="2" type="ORF">SETIT_8G253200v2</name>
    <name evidence="3" type="ORF">SETIT_8G253400v2</name>
</gene>
<reference evidence="3" key="1">
    <citation type="journal article" date="2012" name="Nat. Biotechnol.">
        <title>Reference genome sequence of the model plant Setaria.</title>
        <authorList>
            <person name="Bennetzen J.L."/>
            <person name="Schmutz J."/>
            <person name="Wang H."/>
            <person name="Percifield R."/>
            <person name="Hawkins J."/>
            <person name="Pontaroli A.C."/>
            <person name="Estep M."/>
            <person name="Feng L."/>
            <person name="Vaughn J.N."/>
            <person name="Grimwood J."/>
            <person name="Jenkins J."/>
            <person name="Barry K."/>
            <person name="Lindquist E."/>
            <person name="Hellsten U."/>
            <person name="Deshpande S."/>
            <person name="Wang X."/>
            <person name="Wu X."/>
            <person name="Mitros T."/>
            <person name="Triplett J."/>
            <person name="Yang X."/>
            <person name="Ye C.Y."/>
            <person name="Mauro-Herrera M."/>
            <person name="Wang L."/>
            <person name="Li P."/>
            <person name="Sharma M."/>
            <person name="Sharma R."/>
            <person name="Ronald P.C."/>
            <person name="Panaud O."/>
            <person name="Kellogg E.A."/>
            <person name="Brutnell T.P."/>
            <person name="Doust A.N."/>
            <person name="Tuskan G.A."/>
            <person name="Rokhsar D."/>
            <person name="Devos K.M."/>
        </authorList>
    </citation>
    <scope>NUCLEOTIDE SEQUENCE [LARGE SCALE GENOMIC DNA]</scope>
    <source>
        <strain evidence="3">Yugu1</strain>
    </source>
</reference>
<protein>
    <submittedName>
        <fullName evidence="3">Uncharacterized protein</fullName>
    </submittedName>
</protein>
<feature type="region of interest" description="Disordered" evidence="1">
    <location>
        <begin position="42"/>
        <end position="65"/>
    </location>
</feature>
<feature type="compositionally biased region" description="Polar residues" evidence="1">
    <location>
        <begin position="140"/>
        <end position="151"/>
    </location>
</feature>